<dbReference type="InterPro" id="IPR024169">
    <property type="entry name" value="SP_NH2Trfase/AEP_transaminase"/>
</dbReference>
<dbReference type="Proteomes" id="UP000075320">
    <property type="component" value="Unassembled WGS sequence"/>
</dbReference>
<dbReference type="PIRSF" id="PIRSF000524">
    <property type="entry name" value="SPT"/>
    <property type="match status" value="1"/>
</dbReference>
<organism evidence="7 8">
    <name type="scientific">Bdellovibrio bacteriovorus</name>
    <dbReference type="NCBI Taxonomy" id="959"/>
    <lineage>
        <taxon>Bacteria</taxon>
        <taxon>Pseudomonadati</taxon>
        <taxon>Bdellovibrionota</taxon>
        <taxon>Bdellovibrionia</taxon>
        <taxon>Bdellovibrionales</taxon>
        <taxon>Pseudobdellovibrionaceae</taxon>
        <taxon>Bdellovibrio</taxon>
    </lineage>
</organism>
<dbReference type="PANTHER" id="PTHR21152:SF40">
    <property type="entry name" value="ALANINE--GLYOXYLATE AMINOTRANSFERASE"/>
    <property type="match status" value="1"/>
</dbReference>
<dbReference type="EMBL" id="LUKE01000005">
    <property type="protein sequence ID" value="KYG62366.1"/>
    <property type="molecule type" value="Genomic_DNA"/>
</dbReference>
<gene>
    <name evidence="7" type="ORF">AZI86_16140</name>
</gene>
<evidence type="ECO:0000256" key="4">
    <source>
        <dbReference type="PIRSR" id="PIRSR000524-1"/>
    </source>
</evidence>
<sequence length="391" mass="43028">MTSLPDNSDSYSLLAPGPVNLHPEVLKTLALPMIHHRTPEFDAILKRVLKKMKDIFQTTEDVYMLTSTGSGGMEALLVNVLSPGDKVIAIVSGKFGERWAEMAKTFGAEVHVIDVPWGETVSVAAVSELLKKHPDTRAVLCQACETSTAVAHPIEDLGRVIAPYTETLFFVDGITALGAYPLPMDAWGIDGIVAGSQKAFMLPTGMSFISFSKKAAKFFDSAKSPRFYFDVRKEKKANAAGETFFSSNVALIRCLDVVLDLILAEGLDAHYARIHRRAEFTRKFAQELGFTLYAKSPSDSVTALKVPPAMDGQKIRLHLEEVHNITIMGGQDQAKGKIIRIGHMGYIQDAEMLRLIECLGQCLYHFDSGFITLEQVAMVVRDAQNYLEQNG</sequence>
<proteinExistence type="inferred from homology"/>
<feature type="modified residue" description="N6-(pyridoxal phosphate)lysine" evidence="5">
    <location>
        <position position="198"/>
    </location>
</feature>
<dbReference type="FunFam" id="3.40.640.10:FF:000054">
    <property type="entry name" value="Serine--glyoxylate aminotransferase"/>
    <property type="match status" value="1"/>
</dbReference>
<evidence type="ECO:0000256" key="3">
    <source>
        <dbReference type="ARBA" id="ARBA00022898"/>
    </source>
</evidence>
<dbReference type="GO" id="GO:0019265">
    <property type="term" value="P:glycine biosynthetic process, by transamination of glyoxylate"/>
    <property type="evidence" value="ECO:0007669"/>
    <property type="project" value="TreeGrafter"/>
</dbReference>
<keyword evidence="7" id="KW-0032">Aminotransferase</keyword>
<dbReference type="PANTHER" id="PTHR21152">
    <property type="entry name" value="AMINOTRANSFERASE CLASS V"/>
    <property type="match status" value="1"/>
</dbReference>
<feature type="domain" description="Aminotransferase class V" evidence="6">
    <location>
        <begin position="33"/>
        <end position="334"/>
    </location>
</feature>
<dbReference type="GO" id="GO:0004760">
    <property type="term" value="F:L-serine-pyruvate transaminase activity"/>
    <property type="evidence" value="ECO:0007669"/>
    <property type="project" value="TreeGrafter"/>
</dbReference>
<dbReference type="InterPro" id="IPR000192">
    <property type="entry name" value="Aminotrans_V_dom"/>
</dbReference>
<name>A0A150WHH6_BDEBC</name>
<comment type="caution">
    <text evidence="7">The sequence shown here is derived from an EMBL/GenBank/DDBJ whole genome shotgun (WGS) entry which is preliminary data.</text>
</comment>
<dbReference type="OrthoDB" id="5289203at2"/>
<dbReference type="Gene3D" id="3.40.640.10">
    <property type="entry name" value="Type I PLP-dependent aspartate aminotransferase-like (Major domain)"/>
    <property type="match status" value="1"/>
</dbReference>
<reference evidence="7 8" key="1">
    <citation type="submission" date="2016-03" db="EMBL/GenBank/DDBJ databases">
        <authorList>
            <person name="Ploux O."/>
        </authorList>
    </citation>
    <scope>NUCLEOTIDE SEQUENCE [LARGE SCALE GENOMIC DNA]</scope>
    <source>
        <strain evidence="7 8">R0</strain>
    </source>
</reference>
<protein>
    <submittedName>
        <fullName evidence="7">Aspartate aminotransferase</fullName>
    </submittedName>
</protein>
<dbReference type="SUPFAM" id="SSF53383">
    <property type="entry name" value="PLP-dependent transferases"/>
    <property type="match status" value="1"/>
</dbReference>
<keyword evidence="3 5" id="KW-0663">Pyridoxal phosphate</keyword>
<comment type="similarity">
    <text evidence="2">Belongs to the class-V pyridoxal-phosphate-dependent aminotransferase family.</text>
</comment>
<accession>A0A150WHH6</accession>
<feature type="binding site" evidence="4">
    <location>
        <position position="340"/>
    </location>
    <ligand>
        <name>substrate</name>
    </ligand>
</feature>
<dbReference type="InterPro" id="IPR015421">
    <property type="entry name" value="PyrdxlP-dep_Trfase_major"/>
</dbReference>
<evidence type="ECO:0000256" key="5">
    <source>
        <dbReference type="PIRSR" id="PIRSR000524-50"/>
    </source>
</evidence>
<dbReference type="InterPro" id="IPR015424">
    <property type="entry name" value="PyrdxlP-dep_Trfase"/>
</dbReference>
<dbReference type="Gene3D" id="3.90.1150.10">
    <property type="entry name" value="Aspartate Aminotransferase, domain 1"/>
    <property type="match status" value="1"/>
</dbReference>
<keyword evidence="8" id="KW-1185">Reference proteome</keyword>
<evidence type="ECO:0000256" key="2">
    <source>
        <dbReference type="ARBA" id="ARBA00009236"/>
    </source>
</evidence>
<comment type="cofactor">
    <cofactor evidence="1 5">
        <name>pyridoxal 5'-phosphate</name>
        <dbReference type="ChEBI" id="CHEBI:597326"/>
    </cofactor>
</comment>
<dbReference type="Pfam" id="PF00266">
    <property type="entry name" value="Aminotran_5"/>
    <property type="match status" value="1"/>
</dbReference>
<dbReference type="InterPro" id="IPR015422">
    <property type="entry name" value="PyrdxlP-dep_Trfase_small"/>
</dbReference>
<evidence type="ECO:0000259" key="6">
    <source>
        <dbReference type="Pfam" id="PF00266"/>
    </source>
</evidence>
<dbReference type="RefSeq" id="WP_061836327.1">
    <property type="nucleotide sequence ID" value="NZ_LUKE01000005.1"/>
</dbReference>
<keyword evidence="7" id="KW-0808">Transferase</keyword>
<dbReference type="AlphaFoldDB" id="A0A150WHH6"/>
<evidence type="ECO:0000313" key="7">
    <source>
        <dbReference type="EMBL" id="KYG62366.1"/>
    </source>
</evidence>
<dbReference type="GO" id="GO:0008453">
    <property type="term" value="F:alanine-glyoxylate transaminase activity"/>
    <property type="evidence" value="ECO:0007669"/>
    <property type="project" value="TreeGrafter"/>
</dbReference>
<evidence type="ECO:0000256" key="1">
    <source>
        <dbReference type="ARBA" id="ARBA00001933"/>
    </source>
</evidence>
<evidence type="ECO:0000313" key="8">
    <source>
        <dbReference type="Proteomes" id="UP000075320"/>
    </source>
</evidence>